<organism evidence="3 4">
    <name type="scientific">Rhodospirillum centenum (strain ATCC 51521 / SW)</name>
    <dbReference type="NCBI Taxonomy" id="414684"/>
    <lineage>
        <taxon>Bacteria</taxon>
        <taxon>Pseudomonadati</taxon>
        <taxon>Pseudomonadota</taxon>
        <taxon>Alphaproteobacteria</taxon>
        <taxon>Rhodospirillales</taxon>
        <taxon>Rhodospirillaceae</taxon>
        <taxon>Rhodospirillum</taxon>
    </lineage>
</organism>
<accession>B6IWE7</accession>
<dbReference type="EMBL" id="CP000613">
    <property type="protein sequence ID" value="ACJ00621.1"/>
    <property type="molecule type" value="Genomic_DNA"/>
</dbReference>
<dbReference type="HOGENOM" id="CLU_147162_11_0_5"/>
<dbReference type="InterPro" id="IPR035093">
    <property type="entry name" value="RelE/ParE_toxin_dom_sf"/>
</dbReference>
<proteinExistence type="inferred from homology"/>
<comment type="similarity">
    <text evidence="1">Belongs to the RelE toxin family.</text>
</comment>
<sequence length="90" mass="10055">MRIVWTRSALRDAYAQADYIARSNPLAAARLLEDLLDAADGLVLFPDRGRPGRNGTRELTLVPPFVMVYAVDRAAGEVRVLRVWHGAQQH</sequence>
<gene>
    <name evidence="3" type="ordered locus">RC1_3259</name>
</gene>
<protein>
    <recommendedName>
        <fullName evidence="5">Plasmid stabilization system protein</fullName>
    </recommendedName>
</protein>
<evidence type="ECO:0000256" key="1">
    <source>
        <dbReference type="ARBA" id="ARBA00006226"/>
    </source>
</evidence>
<dbReference type="InterPro" id="IPR007712">
    <property type="entry name" value="RelE/ParE_toxin"/>
</dbReference>
<dbReference type="Proteomes" id="UP000001591">
    <property type="component" value="Chromosome"/>
</dbReference>
<reference evidence="3 4" key="1">
    <citation type="journal article" date="2010" name="BMC Genomics">
        <title>Metabolic flexibility revealed in the genome of the cyst-forming alpha-1 proteobacterium Rhodospirillum centenum.</title>
        <authorList>
            <person name="Lu Y.K."/>
            <person name="Marden J."/>
            <person name="Han M."/>
            <person name="Swingley W.D."/>
            <person name="Mastrian S.D."/>
            <person name="Chowdhury S.R."/>
            <person name="Hao J."/>
            <person name="Helmy T."/>
            <person name="Kim S."/>
            <person name="Kurdoglu A.A."/>
            <person name="Matthies H.J."/>
            <person name="Rollo D."/>
            <person name="Stothard P."/>
            <person name="Blankenship R.E."/>
            <person name="Bauer C.E."/>
            <person name="Touchman J.W."/>
        </authorList>
    </citation>
    <scope>NUCLEOTIDE SEQUENCE [LARGE SCALE GENOMIC DNA]</scope>
    <source>
        <strain evidence="4">ATCC 51521 / SW</strain>
    </source>
</reference>
<keyword evidence="2" id="KW-1277">Toxin-antitoxin system</keyword>
<dbReference type="PANTHER" id="PTHR33755">
    <property type="entry name" value="TOXIN PARE1-RELATED"/>
    <property type="match status" value="1"/>
</dbReference>
<dbReference type="RefSeq" id="WP_012568399.1">
    <property type="nucleotide sequence ID" value="NC_011420.2"/>
</dbReference>
<evidence type="ECO:0000256" key="2">
    <source>
        <dbReference type="ARBA" id="ARBA00022649"/>
    </source>
</evidence>
<dbReference type="eggNOG" id="COG3668">
    <property type="taxonomic scope" value="Bacteria"/>
</dbReference>
<name>B6IWE7_RHOCS</name>
<evidence type="ECO:0000313" key="3">
    <source>
        <dbReference type="EMBL" id="ACJ00621.1"/>
    </source>
</evidence>
<dbReference type="KEGG" id="rce:RC1_3259"/>
<evidence type="ECO:0000313" key="4">
    <source>
        <dbReference type="Proteomes" id="UP000001591"/>
    </source>
</evidence>
<keyword evidence="4" id="KW-1185">Reference proteome</keyword>
<dbReference type="Pfam" id="PF05016">
    <property type="entry name" value="ParE_toxin"/>
    <property type="match status" value="1"/>
</dbReference>
<dbReference type="AlphaFoldDB" id="B6IWE7"/>
<dbReference type="InterPro" id="IPR051803">
    <property type="entry name" value="TA_system_RelE-like_toxin"/>
</dbReference>
<dbReference type="Gene3D" id="3.30.2310.20">
    <property type="entry name" value="RelE-like"/>
    <property type="match status" value="1"/>
</dbReference>
<evidence type="ECO:0008006" key="5">
    <source>
        <dbReference type="Google" id="ProtNLM"/>
    </source>
</evidence>
<dbReference type="STRING" id="414684.RC1_3259"/>